<organism evidence="2 3">
    <name type="scientific">Bacillus carboniphilus</name>
    <dbReference type="NCBI Taxonomy" id="86663"/>
    <lineage>
        <taxon>Bacteria</taxon>
        <taxon>Bacillati</taxon>
        <taxon>Bacillota</taxon>
        <taxon>Bacilli</taxon>
        <taxon>Bacillales</taxon>
        <taxon>Bacillaceae</taxon>
        <taxon>Bacillus</taxon>
    </lineage>
</organism>
<gene>
    <name evidence="2" type="ORF">LC087_10825</name>
</gene>
<keyword evidence="1" id="KW-0472">Membrane</keyword>
<feature type="transmembrane region" description="Helical" evidence="1">
    <location>
        <begin position="104"/>
        <end position="132"/>
    </location>
</feature>
<keyword evidence="1" id="KW-0812">Transmembrane</keyword>
<name>A0ABY9JUQ0_9BACI</name>
<keyword evidence="1" id="KW-1133">Transmembrane helix</keyword>
<dbReference type="Gene3D" id="1.20.1250.20">
    <property type="entry name" value="MFS general substrate transporter like domains"/>
    <property type="match status" value="1"/>
</dbReference>
<dbReference type="RefSeq" id="WP_226543389.1">
    <property type="nucleotide sequence ID" value="NZ_CP129013.1"/>
</dbReference>
<proteinExistence type="predicted"/>
<feature type="transmembrane region" description="Helical" evidence="1">
    <location>
        <begin position="49"/>
        <end position="71"/>
    </location>
</feature>
<dbReference type="EMBL" id="CP129013">
    <property type="protein sequence ID" value="WLR41401.1"/>
    <property type="molecule type" value="Genomic_DNA"/>
</dbReference>
<sequence length="177" mass="20185">MIVSKETIRKLISFALLFEVFLFFVPWTIVFIVRLVSVPNSEFLRELKSISLLALIIYGFCAILLIIRFFLVKKWRNETTEDRTSPPLKNIDDDKSKDLNHKKLISFGLLFASSFFAIGGTISILTTVLFMIPDEDVSTQGPGFALVLLLVYIFCGAGFYLRSKLNKKWGITNGKQY</sequence>
<evidence type="ECO:0000256" key="1">
    <source>
        <dbReference type="SAM" id="Phobius"/>
    </source>
</evidence>
<dbReference type="InterPro" id="IPR036259">
    <property type="entry name" value="MFS_trans_sf"/>
</dbReference>
<feature type="transmembrane region" description="Helical" evidence="1">
    <location>
        <begin position="144"/>
        <end position="161"/>
    </location>
</feature>
<feature type="transmembrane region" description="Helical" evidence="1">
    <location>
        <begin position="12"/>
        <end position="37"/>
    </location>
</feature>
<keyword evidence="3" id="KW-1185">Reference proteome</keyword>
<protein>
    <submittedName>
        <fullName evidence="2">Uncharacterized protein</fullName>
    </submittedName>
</protein>
<evidence type="ECO:0000313" key="3">
    <source>
        <dbReference type="Proteomes" id="UP001197974"/>
    </source>
</evidence>
<reference evidence="2 3" key="1">
    <citation type="submission" date="2023-06" db="EMBL/GenBank/DDBJ databases">
        <title>Five Gram-positive bacteria isolated from mangrove sediments in Shenzhen, Guangdong, China.</title>
        <authorList>
            <person name="Yu S."/>
            <person name="Zheng W."/>
            <person name="Huang Y."/>
        </authorList>
    </citation>
    <scope>NUCLEOTIDE SEQUENCE [LARGE SCALE GENOMIC DNA]</scope>
    <source>
        <strain evidence="2 3">SaN35-3</strain>
    </source>
</reference>
<accession>A0ABY9JUQ0</accession>
<dbReference type="Proteomes" id="UP001197974">
    <property type="component" value="Chromosome"/>
</dbReference>
<evidence type="ECO:0000313" key="2">
    <source>
        <dbReference type="EMBL" id="WLR41401.1"/>
    </source>
</evidence>